<keyword evidence="2" id="KW-1185">Reference proteome</keyword>
<gene>
    <name evidence="1" type="ORF">QO016_002502</name>
</gene>
<accession>A0ABU0HMU4</accession>
<organism evidence="1 2">
    <name type="scientific">Methylobacterium persicinum</name>
    <dbReference type="NCBI Taxonomy" id="374426"/>
    <lineage>
        <taxon>Bacteria</taxon>
        <taxon>Pseudomonadati</taxon>
        <taxon>Pseudomonadota</taxon>
        <taxon>Alphaproteobacteria</taxon>
        <taxon>Hyphomicrobiales</taxon>
        <taxon>Methylobacteriaceae</taxon>
        <taxon>Methylobacterium</taxon>
    </lineage>
</organism>
<reference evidence="1 2" key="1">
    <citation type="submission" date="2023-07" db="EMBL/GenBank/DDBJ databases">
        <title>Genomic Encyclopedia of Type Strains, Phase IV (KMG-IV): sequencing the most valuable type-strain genomes for metagenomic binning, comparative biology and taxonomic classification.</title>
        <authorList>
            <person name="Goeker M."/>
        </authorList>
    </citation>
    <scope>NUCLEOTIDE SEQUENCE [LARGE SCALE GENOMIC DNA]</scope>
    <source>
        <strain evidence="1 2">DSM 19562</strain>
    </source>
</reference>
<sequence>MLFLVIRGIEQDTIFDDAFFACDPFLALEELDFPKHVAFLEEEKDHIVSEYMVLTGEAAV</sequence>
<dbReference type="EMBL" id="JAUSVV010000004">
    <property type="protein sequence ID" value="MDQ0443005.1"/>
    <property type="molecule type" value="Genomic_DNA"/>
</dbReference>
<proteinExistence type="predicted"/>
<evidence type="ECO:0000313" key="2">
    <source>
        <dbReference type="Proteomes" id="UP001236369"/>
    </source>
</evidence>
<dbReference type="RefSeq" id="WP_238252567.1">
    <property type="nucleotide sequence ID" value="NZ_BPQX01000056.1"/>
</dbReference>
<dbReference type="Proteomes" id="UP001236369">
    <property type="component" value="Unassembled WGS sequence"/>
</dbReference>
<protein>
    <recommendedName>
        <fullName evidence="3">DUF1330 domain-containing protein</fullName>
    </recommendedName>
</protein>
<evidence type="ECO:0008006" key="3">
    <source>
        <dbReference type="Google" id="ProtNLM"/>
    </source>
</evidence>
<name>A0ABU0HMU4_9HYPH</name>
<evidence type="ECO:0000313" key="1">
    <source>
        <dbReference type="EMBL" id="MDQ0443005.1"/>
    </source>
</evidence>
<comment type="caution">
    <text evidence="1">The sequence shown here is derived from an EMBL/GenBank/DDBJ whole genome shotgun (WGS) entry which is preliminary data.</text>
</comment>